<name>A0A381ZPN2_9ZZZZ</name>
<dbReference type="InterPro" id="IPR029044">
    <property type="entry name" value="Nucleotide-diphossugar_trans"/>
</dbReference>
<dbReference type="InterPro" id="IPR003329">
    <property type="entry name" value="Cytidylyl_trans"/>
</dbReference>
<proteinExistence type="predicted"/>
<dbReference type="Gene3D" id="3.90.550.10">
    <property type="entry name" value="Spore Coat Polysaccharide Biosynthesis Protein SpsA, Chain A"/>
    <property type="match status" value="1"/>
</dbReference>
<reference evidence="2" key="1">
    <citation type="submission" date="2018-05" db="EMBL/GenBank/DDBJ databases">
        <authorList>
            <person name="Lanie J.A."/>
            <person name="Ng W.-L."/>
            <person name="Kazmierczak K.M."/>
            <person name="Andrzejewski T.M."/>
            <person name="Davidsen T.M."/>
            <person name="Wayne K.J."/>
            <person name="Tettelin H."/>
            <person name="Glass J.I."/>
            <person name="Rusch D."/>
            <person name="Podicherti R."/>
            <person name="Tsui H.-C.T."/>
            <person name="Winkler M.E."/>
        </authorList>
    </citation>
    <scope>NUCLEOTIDE SEQUENCE</scope>
</reference>
<dbReference type="Pfam" id="PF02348">
    <property type="entry name" value="CTP_transf_3"/>
    <property type="match status" value="1"/>
</dbReference>
<dbReference type="AlphaFoldDB" id="A0A381ZPN2"/>
<dbReference type="PANTHER" id="PTHR21485">
    <property type="entry name" value="HAD SUPERFAMILY MEMBERS CMAS AND KDSC"/>
    <property type="match status" value="1"/>
</dbReference>
<gene>
    <name evidence="2" type="ORF">METZ01_LOCUS144059</name>
</gene>
<feature type="domain" description="Cupin type-2" evidence="1">
    <location>
        <begin position="299"/>
        <end position="359"/>
    </location>
</feature>
<evidence type="ECO:0000259" key="1">
    <source>
        <dbReference type="Pfam" id="PF07883"/>
    </source>
</evidence>
<sequence length="377" mass="43131">MNIIGMIPARLGSKRVKNKNLRFLDGVPLIQHIVNAAINSDYLNEIFINSEAEIFKDIAENNSIKFYKRSEKLASDSATNDDFTLDFIEKVECDILIQLLATSPFISTKEIDEFIQSMLDGNFETMISVSNVQIECIYKKESINFNQKQPSPPSQSLEPIKSYACSLMGWNTTRFKKNIEKFNSAYHGGDGSIGFYELEGYSTIDIDSEADFVLAEAVASALKMTETDPKYYIKREEQIADADRKRILQQDGVMLNIMDEFNKEISQVNGIIDKYGRESSWSYTLVNSPSTCGTLIAQMPGEGNRMHHHTEWDEWWYIIEGEWEWMIEGEPKIVKKGDVVFIERFRKHKITAVGDKMAIRLAVSRADVDHVFDSKNF</sequence>
<organism evidence="2">
    <name type="scientific">marine metagenome</name>
    <dbReference type="NCBI Taxonomy" id="408172"/>
    <lineage>
        <taxon>unclassified sequences</taxon>
        <taxon>metagenomes</taxon>
        <taxon>ecological metagenomes</taxon>
    </lineage>
</organism>
<dbReference type="SUPFAM" id="SSF53448">
    <property type="entry name" value="Nucleotide-diphospho-sugar transferases"/>
    <property type="match status" value="1"/>
</dbReference>
<dbReference type="InterPro" id="IPR011051">
    <property type="entry name" value="RmlC_Cupin_sf"/>
</dbReference>
<dbReference type="InterPro" id="IPR014710">
    <property type="entry name" value="RmlC-like_jellyroll"/>
</dbReference>
<protein>
    <recommendedName>
        <fullName evidence="1">Cupin type-2 domain-containing protein</fullName>
    </recommendedName>
</protein>
<evidence type="ECO:0000313" key="2">
    <source>
        <dbReference type="EMBL" id="SVA91205.1"/>
    </source>
</evidence>
<dbReference type="CDD" id="cd02208">
    <property type="entry name" value="cupin_RmlC-like"/>
    <property type="match status" value="1"/>
</dbReference>
<accession>A0A381ZPN2</accession>
<dbReference type="Pfam" id="PF07883">
    <property type="entry name" value="Cupin_2"/>
    <property type="match status" value="1"/>
</dbReference>
<dbReference type="Gene3D" id="2.60.120.10">
    <property type="entry name" value="Jelly Rolls"/>
    <property type="match status" value="1"/>
</dbReference>
<dbReference type="SUPFAM" id="SSF51182">
    <property type="entry name" value="RmlC-like cupins"/>
    <property type="match status" value="1"/>
</dbReference>
<dbReference type="GO" id="GO:0008781">
    <property type="term" value="F:N-acylneuraminate cytidylyltransferase activity"/>
    <property type="evidence" value="ECO:0007669"/>
    <property type="project" value="TreeGrafter"/>
</dbReference>
<dbReference type="EMBL" id="UINC01022161">
    <property type="protein sequence ID" value="SVA91205.1"/>
    <property type="molecule type" value="Genomic_DNA"/>
</dbReference>
<dbReference type="PANTHER" id="PTHR21485:SF6">
    <property type="entry name" value="N-ACYLNEURAMINATE CYTIDYLYLTRANSFERASE-RELATED"/>
    <property type="match status" value="1"/>
</dbReference>
<dbReference type="InterPro" id="IPR013096">
    <property type="entry name" value="Cupin_2"/>
</dbReference>
<dbReference type="InterPro" id="IPR050793">
    <property type="entry name" value="CMP-NeuNAc_synthase"/>
</dbReference>